<dbReference type="Pfam" id="PF00698">
    <property type="entry name" value="Acyl_transf_1"/>
    <property type="match status" value="1"/>
</dbReference>
<sequence length="322" mass="33069">MLLHCWASSGWQTRAVIVIACPGQGSQTPGFLDPWLQDASAKDALARFSDEAGLDLVKHGTVSDADTIRDTAVAQPLIVAAGIVALDALRKALPADAAPFGGIAGHSVGEITAAYGAGILSDSDAMSFVSERAVAMAEAAATTPTGMSAVLGGDQDAVVAHVRSFGLEPANYNGGGQIVVAGAHDALARLADEPLKGTRVIPLQVAGAFHTSYMQSARDWLAGASRTVEPQDPTLRIWTNHDGTEVTSGTAFFDLLIGQVASPVRWDLCMDAFSAAGITGLIELAPAGALTGLARRGLKGVPTVAIKTPDDLPAALDLIAQQ</sequence>
<evidence type="ECO:0000313" key="6">
    <source>
        <dbReference type="EMBL" id="ROR81653.1"/>
    </source>
</evidence>
<gene>
    <name evidence="6" type="ORF">EDD42_1722</name>
</gene>
<dbReference type="PANTHER" id="PTHR42681">
    <property type="entry name" value="MALONYL-COA-ACYL CARRIER PROTEIN TRANSACYLASE, MITOCHONDRIAL"/>
    <property type="match status" value="1"/>
</dbReference>
<keyword evidence="2 6" id="KW-0808">Transferase</keyword>
<evidence type="ECO:0000256" key="1">
    <source>
        <dbReference type="ARBA" id="ARBA00013258"/>
    </source>
</evidence>
<protein>
    <recommendedName>
        <fullName evidence="1">[acyl-carrier-protein] S-malonyltransferase</fullName>
        <ecNumber evidence="1">2.3.1.39</ecNumber>
    </recommendedName>
</protein>
<accession>A0A3N2C2C3</accession>
<dbReference type="InterPro" id="IPR001227">
    <property type="entry name" value="Ac_transferase_dom_sf"/>
</dbReference>
<evidence type="ECO:0000259" key="5">
    <source>
        <dbReference type="SMART" id="SM00827"/>
    </source>
</evidence>
<dbReference type="GO" id="GO:0004314">
    <property type="term" value="F:[acyl-carrier-protein] S-malonyltransferase activity"/>
    <property type="evidence" value="ECO:0007669"/>
    <property type="project" value="UniProtKB-EC"/>
</dbReference>
<name>A0A3N2C2C3_9MICO</name>
<dbReference type="GO" id="GO:0005829">
    <property type="term" value="C:cytosol"/>
    <property type="evidence" value="ECO:0007669"/>
    <property type="project" value="TreeGrafter"/>
</dbReference>
<organism evidence="6 7">
    <name type="scientific">Plantibacter flavus</name>
    <dbReference type="NCBI Taxonomy" id="150123"/>
    <lineage>
        <taxon>Bacteria</taxon>
        <taxon>Bacillati</taxon>
        <taxon>Actinomycetota</taxon>
        <taxon>Actinomycetes</taxon>
        <taxon>Micrococcales</taxon>
        <taxon>Microbacteriaceae</taxon>
        <taxon>Plantibacter</taxon>
    </lineage>
</organism>
<dbReference type="Proteomes" id="UP000266915">
    <property type="component" value="Unassembled WGS sequence"/>
</dbReference>
<keyword evidence="7" id="KW-1185">Reference proteome</keyword>
<dbReference type="Gene3D" id="3.30.70.250">
    <property type="entry name" value="Malonyl-CoA ACP transacylase, ACP-binding"/>
    <property type="match status" value="1"/>
</dbReference>
<evidence type="ECO:0000256" key="2">
    <source>
        <dbReference type="ARBA" id="ARBA00022679"/>
    </source>
</evidence>
<dbReference type="InterPro" id="IPR016036">
    <property type="entry name" value="Malonyl_transacylase_ACP-bd"/>
</dbReference>
<evidence type="ECO:0000256" key="4">
    <source>
        <dbReference type="ARBA" id="ARBA00048462"/>
    </source>
</evidence>
<evidence type="ECO:0000313" key="7">
    <source>
        <dbReference type="Proteomes" id="UP000266915"/>
    </source>
</evidence>
<dbReference type="EC" id="2.3.1.39" evidence="1"/>
<dbReference type="InterPro" id="IPR016035">
    <property type="entry name" value="Acyl_Trfase/lysoPLipase"/>
</dbReference>
<dbReference type="AlphaFoldDB" id="A0A3N2C2C3"/>
<comment type="caution">
    <text evidence="6">The sequence shown here is derived from an EMBL/GenBank/DDBJ whole genome shotgun (WGS) entry which is preliminary data.</text>
</comment>
<dbReference type="InterPro" id="IPR050858">
    <property type="entry name" value="Mal-CoA-ACP_Trans/PKS_FabD"/>
</dbReference>
<dbReference type="SUPFAM" id="SSF55048">
    <property type="entry name" value="Probable ACP-binding domain of malonyl-CoA ACP transacylase"/>
    <property type="match status" value="1"/>
</dbReference>
<dbReference type="SUPFAM" id="SSF52151">
    <property type="entry name" value="FabD/lysophospholipase-like"/>
    <property type="match status" value="1"/>
</dbReference>
<proteinExistence type="predicted"/>
<dbReference type="GO" id="GO:0006633">
    <property type="term" value="P:fatty acid biosynthetic process"/>
    <property type="evidence" value="ECO:0007669"/>
    <property type="project" value="TreeGrafter"/>
</dbReference>
<dbReference type="InterPro" id="IPR014043">
    <property type="entry name" value="Acyl_transferase_dom"/>
</dbReference>
<keyword evidence="3" id="KW-0012">Acyltransferase</keyword>
<dbReference type="EMBL" id="RKHL01000001">
    <property type="protein sequence ID" value="ROR81653.1"/>
    <property type="molecule type" value="Genomic_DNA"/>
</dbReference>
<feature type="domain" description="Malonyl-CoA:ACP transacylase (MAT)" evidence="5">
    <location>
        <begin position="20"/>
        <end position="322"/>
    </location>
</feature>
<dbReference type="Gene3D" id="3.40.366.10">
    <property type="entry name" value="Malonyl-Coenzyme A Acyl Carrier Protein, domain 2"/>
    <property type="match status" value="1"/>
</dbReference>
<dbReference type="SMART" id="SM00827">
    <property type="entry name" value="PKS_AT"/>
    <property type="match status" value="1"/>
</dbReference>
<reference evidence="6 7" key="1">
    <citation type="submission" date="2018-11" db="EMBL/GenBank/DDBJ databases">
        <title>Sequencing the genomes of 1000 actinobacteria strains.</title>
        <authorList>
            <person name="Klenk H.-P."/>
        </authorList>
    </citation>
    <scope>NUCLEOTIDE SEQUENCE [LARGE SCALE GENOMIC DNA]</scope>
    <source>
        <strain evidence="6 7">DSM 14012</strain>
    </source>
</reference>
<dbReference type="PANTHER" id="PTHR42681:SF1">
    <property type="entry name" value="MALONYL-COA-ACYL CARRIER PROTEIN TRANSACYLASE, MITOCHONDRIAL"/>
    <property type="match status" value="1"/>
</dbReference>
<evidence type="ECO:0000256" key="3">
    <source>
        <dbReference type="ARBA" id="ARBA00023315"/>
    </source>
</evidence>
<comment type="catalytic activity">
    <reaction evidence="4">
        <text>holo-[ACP] + malonyl-CoA = malonyl-[ACP] + CoA</text>
        <dbReference type="Rhea" id="RHEA:41792"/>
        <dbReference type="Rhea" id="RHEA-COMP:9623"/>
        <dbReference type="Rhea" id="RHEA-COMP:9685"/>
        <dbReference type="ChEBI" id="CHEBI:57287"/>
        <dbReference type="ChEBI" id="CHEBI:57384"/>
        <dbReference type="ChEBI" id="CHEBI:64479"/>
        <dbReference type="ChEBI" id="CHEBI:78449"/>
        <dbReference type="EC" id="2.3.1.39"/>
    </reaction>
</comment>